<organism evidence="4 5">
    <name type="scientific">Actinomyces naeslundii</name>
    <dbReference type="NCBI Taxonomy" id="1655"/>
    <lineage>
        <taxon>Bacteria</taxon>
        <taxon>Bacillati</taxon>
        <taxon>Actinomycetota</taxon>
        <taxon>Actinomycetes</taxon>
        <taxon>Actinomycetales</taxon>
        <taxon>Actinomycetaceae</taxon>
        <taxon>Actinomyces</taxon>
    </lineage>
</organism>
<dbReference type="Gene3D" id="3.40.710.10">
    <property type="entry name" value="DD-peptidase/beta-lactamase superfamily"/>
    <property type="match status" value="1"/>
</dbReference>
<dbReference type="PANTHER" id="PTHR46825">
    <property type="entry name" value="D-ALANYL-D-ALANINE-CARBOXYPEPTIDASE/ENDOPEPTIDASE AMPH"/>
    <property type="match status" value="1"/>
</dbReference>
<keyword evidence="2" id="KW-1133">Transmembrane helix</keyword>
<comment type="caution">
    <text evidence="4">The sequence shown here is derived from an EMBL/GenBank/DDBJ whole genome shotgun (WGS) entry which is preliminary data.</text>
</comment>
<protein>
    <submittedName>
        <fullName evidence="4">Serine hydrolase</fullName>
    </submittedName>
</protein>
<feature type="domain" description="Beta-lactamase-related" evidence="3">
    <location>
        <begin position="91"/>
        <end position="405"/>
    </location>
</feature>
<evidence type="ECO:0000256" key="2">
    <source>
        <dbReference type="SAM" id="Phobius"/>
    </source>
</evidence>
<dbReference type="InterPro" id="IPR050491">
    <property type="entry name" value="AmpC-like"/>
</dbReference>
<gene>
    <name evidence="4" type="ORF">BKH33_12610</name>
</gene>
<evidence type="ECO:0000313" key="4">
    <source>
        <dbReference type="EMBL" id="OMG32022.1"/>
    </source>
</evidence>
<name>A0A854D3W3_ACTNA</name>
<dbReference type="InterPro" id="IPR001466">
    <property type="entry name" value="Beta-lactam-related"/>
</dbReference>
<evidence type="ECO:0000256" key="1">
    <source>
        <dbReference type="SAM" id="MobiDB-lite"/>
    </source>
</evidence>
<keyword evidence="4" id="KW-0378">Hydrolase</keyword>
<feature type="transmembrane region" description="Helical" evidence="2">
    <location>
        <begin position="52"/>
        <end position="77"/>
    </location>
</feature>
<dbReference type="Pfam" id="PF00144">
    <property type="entry name" value="Beta-lactamase"/>
    <property type="match status" value="1"/>
</dbReference>
<dbReference type="PANTHER" id="PTHR46825:SF7">
    <property type="entry name" value="D-ALANYL-D-ALANINE CARBOXYPEPTIDASE"/>
    <property type="match status" value="1"/>
</dbReference>
<evidence type="ECO:0000259" key="3">
    <source>
        <dbReference type="Pfam" id="PF00144"/>
    </source>
</evidence>
<sequence length="437" mass="45431">MPWAGVVGLLARDTGGMGKAEKFSPVRSDAVTPDSPEAVGAAGTRAGRRRLLVWRVLAVPVAAAIALGAAGGAASAAPSKGEAESLKARAQGLVEAGYPAALAAVSDSKGESAGVAVGKGSLETGQAPPMDGEVRVGSNTKTFVAVVVMQLVQEGKVGLDEPIETYLPGLIKGEGIDASRITVRQLLQHTSGLPEYADTYRSSNAEVIENMQHYVPPRDLLDTALGKPAQFEPGAQWKYTNTNYVVLGMLVERVSQRPVGEQIDQRIVKKLGLSHTYFPAPGEEKIRGTHPQGYHLSAEGKLEDITEMDPALGWAAGAMVSTPSELNTFFQAVFDGRLLTQSSIDEMKKGVDTDKAGVVYGLGLIGRSLSCGGTAWGHGGDIAGYHTRGGVGPDGTAVTVAVTALPTAIADQNNPESSAKEKAGKVDEAVDAALCHK</sequence>
<evidence type="ECO:0000313" key="5">
    <source>
        <dbReference type="Proteomes" id="UP000187035"/>
    </source>
</evidence>
<dbReference type="GO" id="GO:0016787">
    <property type="term" value="F:hydrolase activity"/>
    <property type="evidence" value="ECO:0007669"/>
    <property type="project" value="UniProtKB-KW"/>
</dbReference>
<accession>A0A854D3W3</accession>
<feature type="region of interest" description="Disordered" evidence="1">
    <location>
        <begin position="20"/>
        <end position="42"/>
    </location>
</feature>
<dbReference type="AlphaFoldDB" id="A0A854D3W3"/>
<keyword evidence="2" id="KW-0472">Membrane</keyword>
<dbReference type="SUPFAM" id="SSF56601">
    <property type="entry name" value="beta-lactamase/transpeptidase-like"/>
    <property type="match status" value="1"/>
</dbReference>
<proteinExistence type="predicted"/>
<reference evidence="4 5" key="1">
    <citation type="submission" date="2016-12" db="EMBL/GenBank/DDBJ databases">
        <title>Genomic comparison of strains in the 'Actinomyces naeslundii' group.</title>
        <authorList>
            <person name="Mughal S.R."/>
            <person name="Do T."/>
            <person name="Gilbert S.C."/>
            <person name="Witherden E.A."/>
            <person name="Didelot X."/>
            <person name="Beighton D."/>
        </authorList>
    </citation>
    <scope>NUCLEOTIDE SEQUENCE [LARGE SCALE GENOMIC DNA]</scope>
    <source>
        <strain evidence="4 5">NCTC 10301</strain>
    </source>
</reference>
<dbReference type="EMBL" id="MSRR01000033">
    <property type="protein sequence ID" value="OMG32022.1"/>
    <property type="molecule type" value="Genomic_DNA"/>
</dbReference>
<dbReference type="Proteomes" id="UP000187035">
    <property type="component" value="Unassembled WGS sequence"/>
</dbReference>
<keyword evidence="2" id="KW-0812">Transmembrane</keyword>
<dbReference type="InterPro" id="IPR012338">
    <property type="entry name" value="Beta-lactam/transpept-like"/>
</dbReference>